<dbReference type="STRING" id="930991.A0A0D0C5S4"/>
<evidence type="ECO:0000313" key="2">
    <source>
        <dbReference type="Proteomes" id="UP000054538"/>
    </source>
</evidence>
<sequence>MNKFQWSLKDLQKAPIISGSMERVPRCFWSPTLQGILFFLLSRFLHLRRYPRTWQALQATCCPLHTLIVSNRSISNGNIAGPQQLIQDAIAGDPASIGVAVLLANWTGQGGCYKRARL</sequence>
<proteinExistence type="predicted"/>
<dbReference type="Proteomes" id="UP000054538">
    <property type="component" value="Unassembled WGS sequence"/>
</dbReference>
<reference evidence="1 2" key="1">
    <citation type="submission" date="2014-04" db="EMBL/GenBank/DDBJ databases">
        <authorList>
            <consortium name="DOE Joint Genome Institute"/>
            <person name="Kuo A."/>
            <person name="Kohler A."/>
            <person name="Jargeat P."/>
            <person name="Nagy L.G."/>
            <person name="Floudas D."/>
            <person name="Copeland A."/>
            <person name="Barry K.W."/>
            <person name="Cichocki N."/>
            <person name="Veneault-Fourrey C."/>
            <person name="LaButti K."/>
            <person name="Lindquist E.A."/>
            <person name="Lipzen A."/>
            <person name="Lundell T."/>
            <person name="Morin E."/>
            <person name="Murat C."/>
            <person name="Sun H."/>
            <person name="Tunlid A."/>
            <person name="Henrissat B."/>
            <person name="Grigoriev I.V."/>
            <person name="Hibbett D.S."/>
            <person name="Martin F."/>
            <person name="Nordberg H.P."/>
            <person name="Cantor M.N."/>
            <person name="Hua S.X."/>
        </authorList>
    </citation>
    <scope>NUCLEOTIDE SEQUENCE [LARGE SCALE GENOMIC DNA]</scope>
    <source>
        <strain evidence="1 2">Ve08.2h10</strain>
    </source>
</reference>
<gene>
    <name evidence="1" type="ORF">PAXRUDRAFT_325091</name>
</gene>
<evidence type="ECO:0000313" key="1">
    <source>
        <dbReference type="EMBL" id="KIK78452.1"/>
    </source>
</evidence>
<reference evidence="2" key="2">
    <citation type="submission" date="2015-01" db="EMBL/GenBank/DDBJ databases">
        <title>Evolutionary Origins and Diversification of the Mycorrhizal Mutualists.</title>
        <authorList>
            <consortium name="DOE Joint Genome Institute"/>
            <consortium name="Mycorrhizal Genomics Consortium"/>
            <person name="Kohler A."/>
            <person name="Kuo A."/>
            <person name="Nagy L.G."/>
            <person name="Floudas D."/>
            <person name="Copeland A."/>
            <person name="Barry K.W."/>
            <person name="Cichocki N."/>
            <person name="Veneault-Fourrey C."/>
            <person name="LaButti K."/>
            <person name="Lindquist E.A."/>
            <person name="Lipzen A."/>
            <person name="Lundell T."/>
            <person name="Morin E."/>
            <person name="Murat C."/>
            <person name="Riley R."/>
            <person name="Ohm R."/>
            <person name="Sun H."/>
            <person name="Tunlid A."/>
            <person name="Henrissat B."/>
            <person name="Grigoriev I.V."/>
            <person name="Hibbett D.S."/>
            <person name="Martin F."/>
        </authorList>
    </citation>
    <scope>NUCLEOTIDE SEQUENCE [LARGE SCALE GENOMIC DNA]</scope>
    <source>
        <strain evidence="2">Ve08.2h10</strain>
    </source>
</reference>
<organism evidence="1 2">
    <name type="scientific">Paxillus rubicundulus Ve08.2h10</name>
    <dbReference type="NCBI Taxonomy" id="930991"/>
    <lineage>
        <taxon>Eukaryota</taxon>
        <taxon>Fungi</taxon>
        <taxon>Dikarya</taxon>
        <taxon>Basidiomycota</taxon>
        <taxon>Agaricomycotina</taxon>
        <taxon>Agaricomycetes</taxon>
        <taxon>Agaricomycetidae</taxon>
        <taxon>Boletales</taxon>
        <taxon>Paxilineae</taxon>
        <taxon>Paxillaceae</taxon>
        <taxon>Paxillus</taxon>
    </lineage>
</organism>
<protein>
    <submittedName>
        <fullName evidence="1">Uncharacterized protein</fullName>
    </submittedName>
</protein>
<dbReference type="OrthoDB" id="4138492at2759"/>
<dbReference type="AlphaFoldDB" id="A0A0D0C5S4"/>
<name>A0A0D0C5S4_9AGAM</name>
<accession>A0A0D0C5S4</accession>
<keyword evidence="2" id="KW-1185">Reference proteome</keyword>
<dbReference type="EMBL" id="KN826585">
    <property type="protein sequence ID" value="KIK78452.1"/>
    <property type="molecule type" value="Genomic_DNA"/>
</dbReference>
<dbReference type="HOGENOM" id="CLU_2073899_0_0_1"/>
<dbReference type="InParanoid" id="A0A0D0C5S4"/>